<accession>A0A849A265</accession>
<sequence>MTESGYENPVAARTYDLENSGRSDFEFYLDLAGELSQDSAGDFAVLDIGCGTGALGVDLAEAGYRVTGVDPAQAMLDVARNRPGGDRVTWIHGYAGDVGEGIADLAIMTGHVAQYFITDQAWAEVLRNAYHALRPGGRLAFESRNVGARAWERWVPEHSLRTVPHPDGGDFTTWHELVDVDEDATGAVIETHRSVTEYAGSSRTSPDETLIFRPLARLKSTVEAAGFSIERSYGDWTRGPITAGSVENILISQRS</sequence>
<keyword evidence="1 3" id="KW-0808">Transferase</keyword>
<dbReference type="EMBL" id="JABEND010000002">
    <property type="protein sequence ID" value="NNG35134.1"/>
    <property type="molecule type" value="Genomic_DNA"/>
</dbReference>
<dbReference type="InterPro" id="IPR029063">
    <property type="entry name" value="SAM-dependent_MTases_sf"/>
</dbReference>
<dbReference type="RefSeq" id="WP_171198752.1">
    <property type="nucleotide sequence ID" value="NZ_JABEND010000002.1"/>
</dbReference>
<comment type="caution">
    <text evidence="3">The sequence shown here is derived from an EMBL/GenBank/DDBJ whole genome shotgun (WGS) entry which is preliminary data.</text>
</comment>
<name>A0A849A265_9ACTN</name>
<dbReference type="SUPFAM" id="SSF53335">
    <property type="entry name" value="S-adenosyl-L-methionine-dependent methyltransferases"/>
    <property type="match status" value="1"/>
</dbReference>
<evidence type="ECO:0000256" key="1">
    <source>
        <dbReference type="ARBA" id="ARBA00022679"/>
    </source>
</evidence>
<organism evidence="3 4">
    <name type="scientific">Nakamurella aerolata</name>
    <dbReference type="NCBI Taxonomy" id="1656892"/>
    <lineage>
        <taxon>Bacteria</taxon>
        <taxon>Bacillati</taxon>
        <taxon>Actinomycetota</taxon>
        <taxon>Actinomycetes</taxon>
        <taxon>Nakamurellales</taxon>
        <taxon>Nakamurellaceae</taxon>
        <taxon>Nakamurella</taxon>
    </lineage>
</organism>
<dbReference type="Proteomes" id="UP000562984">
    <property type="component" value="Unassembled WGS sequence"/>
</dbReference>
<dbReference type="GO" id="GO:0008168">
    <property type="term" value="F:methyltransferase activity"/>
    <property type="evidence" value="ECO:0007669"/>
    <property type="project" value="UniProtKB-KW"/>
</dbReference>
<dbReference type="AlphaFoldDB" id="A0A849A265"/>
<dbReference type="InterPro" id="IPR041698">
    <property type="entry name" value="Methyltransf_25"/>
</dbReference>
<dbReference type="Pfam" id="PF13649">
    <property type="entry name" value="Methyltransf_25"/>
    <property type="match status" value="1"/>
</dbReference>
<reference evidence="3 4" key="1">
    <citation type="submission" date="2020-05" db="EMBL/GenBank/DDBJ databases">
        <title>Nakamurella sp. DB0629 isolated from air conditioner.</title>
        <authorList>
            <person name="Kim D.H."/>
            <person name="Kim D.-U."/>
        </authorList>
    </citation>
    <scope>NUCLEOTIDE SEQUENCE [LARGE SCALE GENOMIC DNA]</scope>
    <source>
        <strain evidence="3 4">DB0629</strain>
    </source>
</reference>
<protein>
    <submittedName>
        <fullName evidence="3">Class I SAM-dependent methyltransferase</fullName>
    </submittedName>
</protein>
<dbReference type="PANTHER" id="PTHR43861">
    <property type="entry name" value="TRANS-ACONITATE 2-METHYLTRANSFERASE-RELATED"/>
    <property type="match status" value="1"/>
</dbReference>
<evidence type="ECO:0000313" key="4">
    <source>
        <dbReference type="Proteomes" id="UP000562984"/>
    </source>
</evidence>
<dbReference type="CDD" id="cd02440">
    <property type="entry name" value="AdoMet_MTases"/>
    <property type="match status" value="1"/>
</dbReference>
<gene>
    <name evidence="3" type="ORF">HKD39_05300</name>
</gene>
<proteinExistence type="predicted"/>
<keyword evidence="3" id="KW-0489">Methyltransferase</keyword>
<dbReference type="GO" id="GO:0032259">
    <property type="term" value="P:methylation"/>
    <property type="evidence" value="ECO:0007669"/>
    <property type="project" value="UniProtKB-KW"/>
</dbReference>
<evidence type="ECO:0000259" key="2">
    <source>
        <dbReference type="Pfam" id="PF13649"/>
    </source>
</evidence>
<feature type="domain" description="Methyltransferase" evidence="2">
    <location>
        <begin position="45"/>
        <end position="137"/>
    </location>
</feature>
<dbReference type="Gene3D" id="3.40.50.150">
    <property type="entry name" value="Vaccinia Virus protein VP39"/>
    <property type="match status" value="1"/>
</dbReference>
<evidence type="ECO:0000313" key="3">
    <source>
        <dbReference type="EMBL" id="NNG35134.1"/>
    </source>
</evidence>
<keyword evidence="4" id="KW-1185">Reference proteome</keyword>